<proteinExistence type="predicted"/>
<keyword evidence="1" id="KW-0614">Plasmid</keyword>
<sequence length="139" mass="16072">MVEFYTKDATQFIVTSDKIYRNGEVVIQGNIHIHHLILNEPAWIDVQQGEDKPPIFLKLDKVSAVLPSQEFFNGDRCHRNAYQVSFYVHKTEGWVMEKEVLSAVNDMHVRQILKAKHGRDIRSVSSELLQSDTELSITY</sequence>
<dbReference type="RefSeq" id="WP_019379611.1">
    <property type="nucleotide sequence ID" value="NZ_CP015507.1"/>
</dbReference>
<dbReference type="eggNOG" id="ENOG5030DQQ">
    <property type="taxonomic scope" value="Bacteria"/>
</dbReference>
<geneLocation type="plasmid" evidence="2">
    <name>pbo1</name>
</geneLocation>
<evidence type="ECO:0000313" key="2">
    <source>
        <dbReference type="Proteomes" id="UP000077856"/>
    </source>
</evidence>
<evidence type="ECO:0000313" key="1">
    <source>
        <dbReference type="EMBL" id="AND43140.1"/>
    </source>
</evidence>
<organism evidence="1 2">
    <name type="scientific">Cytobacillus oceanisediminis 2691</name>
    <dbReference type="NCBI Taxonomy" id="1196031"/>
    <lineage>
        <taxon>Bacteria</taxon>
        <taxon>Bacillati</taxon>
        <taxon>Bacillota</taxon>
        <taxon>Bacilli</taxon>
        <taxon>Bacillales</taxon>
        <taxon>Bacillaceae</taxon>
        <taxon>Cytobacillus</taxon>
    </lineage>
</organism>
<reference evidence="1 2" key="1">
    <citation type="submission" date="2016-04" db="EMBL/GenBank/DDBJ databases">
        <title>Complete genome sequence of Bacillus oceanisediminis strain 2691.</title>
        <authorList>
            <person name="Jeong H."/>
            <person name="Kim H.J."/>
            <person name="Lee D.-W."/>
        </authorList>
    </citation>
    <scope>NUCLEOTIDE SEQUENCE [LARGE SCALE GENOMIC DNA]</scope>
    <source>
        <strain evidence="1 2">2691</strain>
        <plasmid evidence="2">pbo1</plasmid>
    </source>
</reference>
<protein>
    <submittedName>
        <fullName evidence="1">Uncharacterized protein</fullName>
    </submittedName>
</protein>
<accession>A0A160MIA9</accession>
<dbReference type="KEGG" id="bon:A361_28670"/>
<dbReference type="Proteomes" id="UP000077856">
    <property type="component" value="Plasmid pBO1"/>
</dbReference>
<gene>
    <name evidence="1" type="ORF">A361_28670</name>
</gene>
<dbReference type="EMBL" id="CP015507">
    <property type="protein sequence ID" value="AND43140.1"/>
    <property type="molecule type" value="Genomic_DNA"/>
</dbReference>
<name>A0A160MIA9_9BACI</name>
<dbReference type="AlphaFoldDB" id="A0A160MIA9"/>